<evidence type="ECO:0000313" key="3">
    <source>
        <dbReference type="EMBL" id="KIH62526.1"/>
    </source>
</evidence>
<accession>A0A0C2GZG3</accession>
<proteinExistence type="predicted"/>
<evidence type="ECO:0000259" key="2">
    <source>
        <dbReference type="Pfam" id="PF00188"/>
    </source>
</evidence>
<sequence>MSSILVILFLCAGVLLANGQECKGSKVSAEIKNQIVDYHTKHREIHPIEWDCRLEEIARATMKGSEINTSKINKKRGVNVYEIRKEFETEKDLVNRALRRWWSSDLKSRKNMGNKDNKKFGCNIKNGSLWFWIVCVYEKFRLQRFAEFIDNSSCIHDE</sequence>
<dbReference type="EMBL" id="KN729254">
    <property type="protein sequence ID" value="KIH62526.1"/>
    <property type="molecule type" value="Genomic_DNA"/>
</dbReference>
<name>A0A0C2GZG3_9BILA</name>
<dbReference type="AlphaFoldDB" id="A0A0C2GZG3"/>
<dbReference type="InterPro" id="IPR014044">
    <property type="entry name" value="CAP_dom"/>
</dbReference>
<evidence type="ECO:0000313" key="4">
    <source>
        <dbReference type="Proteomes" id="UP000054047"/>
    </source>
</evidence>
<keyword evidence="1" id="KW-0732">Signal</keyword>
<feature type="chain" id="PRO_5002166091" evidence="1">
    <location>
        <begin position="20"/>
        <end position="158"/>
    </location>
</feature>
<reference evidence="3 4" key="1">
    <citation type="submission" date="2013-12" db="EMBL/GenBank/DDBJ databases">
        <title>Draft genome of the parsitic nematode Ancylostoma duodenale.</title>
        <authorList>
            <person name="Mitreva M."/>
        </authorList>
    </citation>
    <scope>NUCLEOTIDE SEQUENCE [LARGE SCALE GENOMIC DNA]</scope>
    <source>
        <strain evidence="3 4">Zhejiang</strain>
    </source>
</reference>
<dbReference type="Gene3D" id="3.40.33.10">
    <property type="entry name" value="CAP"/>
    <property type="match status" value="1"/>
</dbReference>
<gene>
    <name evidence="3" type="ORF">ANCDUO_07191</name>
</gene>
<dbReference type="InterPro" id="IPR035940">
    <property type="entry name" value="CAP_sf"/>
</dbReference>
<feature type="signal peptide" evidence="1">
    <location>
        <begin position="1"/>
        <end position="19"/>
    </location>
</feature>
<dbReference type="Pfam" id="PF00188">
    <property type="entry name" value="CAP"/>
    <property type="match status" value="1"/>
</dbReference>
<evidence type="ECO:0000256" key="1">
    <source>
        <dbReference type="SAM" id="SignalP"/>
    </source>
</evidence>
<dbReference type="OrthoDB" id="5840700at2759"/>
<feature type="domain" description="SCP" evidence="2">
    <location>
        <begin position="44"/>
        <end position="137"/>
    </location>
</feature>
<dbReference type="Proteomes" id="UP000054047">
    <property type="component" value="Unassembled WGS sequence"/>
</dbReference>
<dbReference type="SUPFAM" id="SSF55797">
    <property type="entry name" value="PR-1-like"/>
    <property type="match status" value="1"/>
</dbReference>
<keyword evidence="4" id="KW-1185">Reference proteome</keyword>
<protein>
    <submittedName>
        <fullName evidence="3">SCP-like protein</fullName>
    </submittedName>
</protein>
<organism evidence="3 4">
    <name type="scientific">Ancylostoma duodenale</name>
    <dbReference type="NCBI Taxonomy" id="51022"/>
    <lineage>
        <taxon>Eukaryota</taxon>
        <taxon>Metazoa</taxon>
        <taxon>Ecdysozoa</taxon>
        <taxon>Nematoda</taxon>
        <taxon>Chromadorea</taxon>
        <taxon>Rhabditida</taxon>
        <taxon>Rhabditina</taxon>
        <taxon>Rhabditomorpha</taxon>
        <taxon>Strongyloidea</taxon>
        <taxon>Ancylostomatidae</taxon>
        <taxon>Ancylostomatinae</taxon>
        <taxon>Ancylostoma</taxon>
    </lineage>
</organism>